<keyword evidence="2" id="KW-1185">Reference proteome</keyword>
<dbReference type="InterPro" id="IPR016621">
    <property type="entry name" value="UCP014543"/>
</dbReference>
<dbReference type="RefSeq" id="WP_202766779.1">
    <property type="nucleotide sequence ID" value="NZ_JAESWA010000019.1"/>
</dbReference>
<dbReference type="AlphaFoldDB" id="A0A937FDR2"/>
<proteinExistence type="predicted"/>
<dbReference type="Proteomes" id="UP000623681">
    <property type="component" value="Unassembled WGS sequence"/>
</dbReference>
<sequence>MLNNQKTVLVYGFSQEQSSVLNSDKYDTVIVSKEMINMKLKDIIDGLRFETFESNSSKEQVVVFNNFTDEELKIMLSIIKGISPNAIKAVVTPTSINWSFKYLVEHLVEEREWYKANAKK</sequence>
<comment type="caution">
    <text evidence="1">The sequence shown here is derived from an EMBL/GenBank/DDBJ whole genome shotgun (WGS) entry which is preliminary data.</text>
</comment>
<dbReference type="EMBL" id="JAESWA010000019">
    <property type="protein sequence ID" value="MBL4931399.1"/>
    <property type="molecule type" value="Genomic_DNA"/>
</dbReference>
<accession>A0A937FDR2</accession>
<evidence type="ECO:0000313" key="1">
    <source>
        <dbReference type="EMBL" id="MBL4931399.1"/>
    </source>
</evidence>
<dbReference type="Pfam" id="PF12646">
    <property type="entry name" value="DUF3783"/>
    <property type="match status" value="1"/>
</dbReference>
<dbReference type="PIRSF" id="PIRSF014543">
    <property type="entry name" value="UCP014543"/>
    <property type="match status" value="1"/>
</dbReference>
<organism evidence="1 2">
    <name type="scientific">Clostridium paridis</name>
    <dbReference type="NCBI Taxonomy" id="2803863"/>
    <lineage>
        <taxon>Bacteria</taxon>
        <taxon>Bacillati</taxon>
        <taxon>Bacillota</taxon>
        <taxon>Clostridia</taxon>
        <taxon>Eubacteriales</taxon>
        <taxon>Clostridiaceae</taxon>
        <taxon>Clostridium</taxon>
    </lineage>
</organism>
<protein>
    <submittedName>
        <fullName evidence="1">DUF3783 domain-containing protein</fullName>
    </submittedName>
</protein>
<reference evidence="1" key="1">
    <citation type="submission" date="2021-01" db="EMBL/GenBank/DDBJ databases">
        <title>Genome public.</title>
        <authorList>
            <person name="Liu C."/>
            <person name="Sun Q."/>
        </authorList>
    </citation>
    <scope>NUCLEOTIDE SEQUENCE</scope>
    <source>
        <strain evidence="1">YIM B02565</strain>
    </source>
</reference>
<gene>
    <name evidence="1" type="ORF">JK634_06245</name>
</gene>
<evidence type="ECO:0000313" key="2">
    <source>
        <dbReference type="Proteomes" id="UP000623681"/>
    </source>
</evidence>
<name>A0A937FDR2_9CLOT</name>